<dbReference type="CDD" id="cd06530">
    <property type="entry name" value="S26_SPase_I"/>
    <property type="match status" value="1"/>
</dbReference>
<evidence type="ECO:0000313" key="10">
    <source>
        <dbReference type="EMBL" id="MDX6848879.1"/>
    </source>
</evidence>
<dbReference type="InterPro" id="IPR019758">
    <property type="entry name" value="Pept_S26A_signal_pept_1_CS"/>
</dbReference>
<comment type="caution">
    <text evidence="10">The sequence shown here is derived from an EMBL/GenBank/DDBJ whole genome shotgun (WGS) entry which is preliminary data.</text>
</comment>
<proteinExistence type="inferred from homology"/>
<dbReference type="InterPro" id="IPR019533">
    <property type="entry name" value="Peptidase_S26"/>
</dbReference>
<dbReference type="PROSITE" id="PS00761">
    <property type="entry name" value="SPASE_I_3"/>
    <property type="match status" value="1"/>
</dbReference>
<dbReference type="PROSITE" id="PS00760">
    <property type="entry name" value="SPASE_I_2"/>
    <property type="match status" value="1"/>
</dbReference>
<dbReference type="InterPro" id="IPR019757">
    <property type="entry name" value="Pept_S26A_signal_pept_1_Lys-AS"/>
</dbReference>
<keyword evidence="6 7" id="KW-0378">Hydrolase</keyword>
<dbReference type="Proteomes" id="UP001273505">
    <property type="component" value="Unassembled WGS sequence"/>
</dbReference>
<sequence>MTAKPKTPGFIRRNAGFLLFVCCLAFFRTAVADWNYVPSSSMEPTLYPGDVLVVNKLAYGPAVPFTRSRLLSVGNPSRGDIITFFPSHTDNCLVKRVIGVPGDRLKIEGHRIWVNSELVSVEHDNGQYWELLPGAKHLLDPTGEQPILEGELLIPEGKYFVMGDNRDNSLDSRFWGLVDESQVIGKVVAVGLNFTDRFAQRFAHKIM</sequence>
<dbReference type="EMBL" id="JAXAFO010000007">
    <property type="protein sequence ID" value="MDX6848879.1"/>
    <property type="molecule type" value="Genomic_DNA"/>
</dbReference>
<dbReference type="NCBIfam" id="TIGR02227">
    <property type="entry name" value="sigpep_I_bact"/>
    <property type="match status" value="1"/>
</dbReference>
<dbReference type="Gene3D" id="2.10.109.10">
    <property type="entry name" value="Umud Fragment, subunit A"/>
    <property type="match status" value="1"/>
</dbReference>
<comment type="subcellular location">
    <subcellularLocation>
        <location evidence="8">Membrane</location>
        <topology evidence="8">Multi-pass membrane protein</topology>
    </subcellularLocation>
</comment>
<evidence type="ECO:0000313" key="11">
    <source>
        <dbReference type="Proteomes" id="UP001273505"/>
    </source>
</evidence>
<reference evidence="10 11" key="1">
    <citation type="submission" date="2023-11" db="EMBL/GenBank/DDBJ databases">
        <title>Gilvimarinus fulvus sp. nov., isolated from the surface of Kelp.</title>
        <authorList>
            <person name="Sun Y.Y."/>
            <person name="Gong Y."/>
            <person name="Du Z.J."/>
        </authorList>
    </citation>
    <scope>NUCLEOTIDE SEQUENCE [LARGE SCALE GENOMIC DNA]</scope>
    <source>
        <strain evidence="10 11">SDUM040013</strain>
    </source>
</reference>
<keyword evidence="5 7" id="KW-0645">Protease</keyword>
<dbReference type="InterPro" id="IPR019756">
    <property type="entry name" value="Pept_S26A_signal_pept_1_Ser-AS"/>
</dbReference>
<evidence type="ECO:0000256" key="4">
    <source>
        <dbReference type="ARBA" id="ARBA00019232"/>
    </source>
</evidence>
<evidence type="ECO:0000259" key="9">
    <source>
        <dbReference type="Pfam" id="PF10502"/>
    </source>
</evidence>
<name>A0ABU4RVH7_9GAMM</name>
<dbReference type="SUPFAM" id="SSF51306">
    <property type="entry name" value="LexA/Signal peptidase"/>
    <property type="match status" value="1"/>
</dbReference>
<dbReference type="PROSITE" id="PS00501">
    <property type="entry name" value="SPASE_I_1"/>
    <property type="match status" value="1"/>
</dbReference>
<feature type="domain" description="Peptidase S26" evidence="9">
    <location>
        <begin position="17"/>
        <end position="189"/>
    </location>
</feature>
<evidence type="ECO:0000256" key="1">
    <source>
        <dbReference type="ARBA" id="ARBA00000677"/>
    </source>
</evidence>
<organism evidence="10 11">
    <name type="scientific">Gilvimarinus gilvus</name>
    <dbReference type="NCBI Taxonomy" id="3058038"/>
    <lineage>
        <taxon>Bacteria</taxon>
        <taxon>Pseudomonadati</taxon>
        <taxon>Pseudomonadota</taxon>
        <taxon>Gammaproteobacteria</taxon>
        <taxon>Cellvibrionales</taxon>
        <taxon>Cellvibrionaceae</taxon>
        <taxon>Gilvimarinus</taxon>
    </lineage>
</organism>
<comment type="similarity">
    <text evidence="2 8">Belongs to the peptidase S26 family.</text>
</comment>
<comment type="catalytic activity">
    <reaction evidence="1 7">
        <text>Cleavage of hydrophobic, N-terminal signal or leader sequences from secreted and periplasmic proteins.</text>
        <dbReference type="EC" id="3.4.21.89"/>
    </reaction>
</comment>
<dbReference type="PRINTS" id="PR00727">
    <property type="entry name" value="LEADERPTASE"/>
</dbReference>
<evidence type="ECO:0000256" key="7">
    <source>
        <dbReference type="RuleBase" id="RU003993"/>
    </source>
</evidence>
<dbReference type="Pfam" id="PF10502">
    <property type="entry name" value="Peptidase_S26"/>
    <property type="match status" value="1"/>
</dbReference>
<protein>
    <recommendedName>
        <fullName evidence="4 7">Signal peptidase I</fullName>
        <ecNumber evidence="3 7">3.4.21.89</ecNumber>
    </recommendedName>
</protein>
<dbReference type="RefSeq" id="WP_302723853.1">
    <property type="nucleotide sequence ID" value="NZ_JAULRU010000705.1"/>
</dbReference>
<dbReference type="EC" id="3.4.21.89" evidence="3 7"/>
<evidence type="ECO:0000256" key="2">
    <source>
        <dbReference type="ARBA" id="ARBA00009370"/>
    </source>
</evidence>
<dbReference type="PANTHER" id="PTHR43390">
    <property type="entry name" value="SIGNAL PEPTIDASE I"/>
    <property type="match status" value="1"/>
</dbReference>
<evidence type="ECO:0000256" key="5">
    <source>
        <dbReference type="ARBA" id="ARBA00022670"/>
    </source>
</evidence>
<evidence type="ECO:0000256" key="8">
    <source>
        <dbReference type="RuleBase" id="RU362042"/>
    </source>
</evidence>
<keyword evidence="11" id="KW-1185">Reference proteome</keyword>
<evidence type="ECO:0000256" key="3">
    <source>
        <dbReference type="ARBA" id="ARBA00013208"/>
    </source>
</evidence>
<dbReference type="InterPro" id="IPR000223">
    <property type="entry name" value="Pept_S26A_signal_pept_1"/>
</dbReference>
<evidence type="ECO:0000256" key="6">
    <source>
        <dbReference type="ARBA" id="ARBA00022801"/>
    </source>
</evidence>
<dbReference type="InterPro" id="IPR036286">
    <property type="entry name" value="LexA/Signal_pep-like_sf"/>
</dbReference>
<dbReference type="GO" id="GO:0009003">
    <property type="term" value="F:signal peptidase activity"/>
    <property type="evidence" value="ECO:0007669"/>
    <property type="project" value="UniProtKB-EC"/>
</dbReference>
<dbReference type="PANTHER" id="PTHR43390:SF1">
    <property type="entry name" value="CHLOROPLAST PROCESSING PEPTIDASE"/>
    <property type="match status" value="1"/>
</dbReference>
<accession>A0ABU4RVH7</accession>
<gene>
    <name evidence="10" type="primary">lepB</name>
    <name evidence="10" type="ORF">SCD92_05870</name>
</gene>